<name>A0A1V9ZGX4_ACHHY</name>
<proteinExistence type="predicted"/>
<dbReference type="Proteomes" id="UP000243579">
    <property type="component" value="Unassembled WGS sequence"/>
</dbReference>
<evidence type="ECO:0000313" key="4">
    <source>
        <dbReference type="Proteomes" id="UP000243579"/>
    </source>
</evidence>
<sequence length="122" mass="12678">MSADDVQLKFLFANKDGVKVALTAPRSTTVATIKAQLLAAWPADVPKPECTTSIRLICMGLGALPDAKSLADCKVPSFPTHPTPVNVSVVPPKKAPESGAGSDHPLTNSAPPTNISCWCVVS</sequence>
<dbReference type="OrthoDB" id="1043111at2759"/>
<organism evidence="3 4">
    <name type="scientific">Achlya hypogyna</name>
    <name type="common">Oomycete</name>
    <name type="synonym">Protoachlya hypogyna</name>
    <dbReference type="NCBI Taxonomy" id="1202772"/>
    <lineage>
        <taxon>Eukaryota</taxon>
        <taxon>Sar</taxon>
        <taxon>Stramenopiles</taxon>
        <taxon>Oomycota</taxon>
        <taxon>Saprolegniomycetes</taxon>
        <taxon>Saprolegniales</taxon>
        <taxon>Achlyaceae</taxon>
        <taxon>Achlya</taxon>
    </lineage>
</organism>
<keyword evidence="4" id="KW-1185">Reference proteome</keyword>
<dbReference type="InterPro" id="IPR039540">
    <property type="entry name" value="UBL3-like_ubiquitin_dom"/>
</dbReference>
<evidence type="ECO:0000259" key="2">
    <source>
        <dbReference type="Pfam" id="PF13881"/>
    </source>
</evidence>
<dbReference type="InterPro" id="IPR029071">
    <property type="entry name" value="Ubiquitin-like_domsf"/>
</dbReference>
<dbReference type="SUPFAM" id="SSF54236">
    <property type="entry name" value="Ubiquitin-like"/>
    <property type="match status" value="1"/>
</dbReference>
<feature type="region of interest" description="Disordered" evidence="1">
    <location>
        <begin position="79"/>
        <end position="108"/>
    </location>
</feature>
<protein>
    <recommendedName>
        <fullName evidence="2">UBL3-like ubiquitin domain-containing protein</fullName>
    </recommendedName>
</protein>
<gene>
    <name evidence="3" type="ORF">ACHHYP_12303</name>
</gene>
<reference evidence="3 4" key="1">
    <citation type="journal article" date="2014" name="Genome Biol. Evol.">
        <title>The secreted proteins of Achlya hypogyna and Thraustotheca clavata identify the ancestral oomycete secretome and reveal gene acquisitions by horizontal gene transfer.</title>
        <authorList>
            <person name="Misner I."/>
            <person name="Blouin N."/>
            <person name="Leonard G."/>
            <person name="Richards T.A."/>
            <person name="Lane C.E."/>
        </authorList>
    </citation>
    <scope>NUCLEOTIDE SEQUENCE [LARGE SCALE GENOMIC DNA]</scope>
    <source>
        <strain evidence="3 4">ATCC 48635</strain>
    </source>
</reference>
<dbReference type="AlphaFoldDB" id="A0A1V9ZGX4"/>
<dbReference type="Gene3D" id="3.10.20.90">
    <property type="entry name" value="Phosphatidylinositol 3-kinase Catalytic Subunit, Chain A, domain 1"/>
    <property type="match status" value="1"/>
</dbReference>
<dbReference type="Pfam" id="PF13881">
    <property type="entry name" value="Rad60-SLD_2"/>
    <property type="match status" value="1"/>
</dbReference>
<accession>A0A1V9ZGX4</accession>
<dbReference type="EMBL" id="JNBR01000120">
    <property type="protein sequence ID" value="OQR97243.1"/>
    <property type="molecule type" value="Genomic_DNA"/>
</dbReference>
<evidence type="ECO:0000313" key="3">
    <source>
        <dbReference type="EMBL" id="OQR97243.1"/>
    </source>
</evidence>
<feature type="domain" description="UBL3-like ubiquitin" evidence="2">
    <location>
        <begin position="4"/>
        <end position="119"/>
    </location>
</feature>
<comment type="caution">
    <text evidence="3">The sequence shown here is derived from an EMBL/GenBank/DDBJ whole genome shotgun (WGS) entry which is preliminary data.</text>
</comment>
<evidence type="ECO:0000256" key="1">
    <source>
        <dbReference type="SAM" id="MobiDB-lite"/>
    </source>
</evidence>